<accession>A0ACB9PYT1</accession>
<keyword evidence="2" id="KW-1185">Reference proteome</keyword>
<evidence type="ECO:0000313" key="1">
    <source>
        <dbReference type="EMBL" id="KAI4353643.1"/>
    </source>
</evidence>
<proteinExistence type="predicted"/>
<reference evidence="1 2" key="1">
    <citation type="journal article" date="2022" name="DNA Res.">
        <title>Chromosomal-level genome assembly of the orchid tree Bauhinia variegata (Leguminosae; Cercidoideae) supports the allotetraploid origin hypothesis of Bauhinia.</title>
        <authorList>
            <person name="Zhong Y."/>
            <person name="Chen Y."/>
            <person name="Zheng D."/>
            <person name="Pang J."/>
            <person name="Liu Y."/>
            <person name="Luo S."/>
            <person name="Meng S."/>
            <person name="Qian L."/>
            <person name="Wei D."/>
            <person name="Dai S."/>
            <person name="Zhou R."/>
        </authorList>
    </citation>
    <scope>NUCLEOTIDE SEQUENCE [LARGE SCALE GENOMIC DNA]</scope>
    <source>
        <strain evidence="1">BV-YZ2020</strain>
    </source>
</reference>
<protein>
    <submittedName>
        <fullName evidence="1">Uncharacterized protein</fullName>
    </submittedName>
</protein>
<organism evidence="1 2">
    <name type="scientific">Bauhinia variegata</name>
    <name type="common">Purple orchid tree</name>
    <name type="synonym">Phanera variegata</name>
    <dbReference type="NCBI Taxonomy" id="167791"/>
    <lineage>
        <taxon>Eukaryota</taxon>
        <taxon>Viridiplantae</taxon>
        <taxon>Streptophyta</taxon>
        <taxon>Embryophyta</taxon>
        <taxon>Tracheophyta</taxon>
        <taxon>Spermatophyta</taxon>
        <taxon>Magnoliopsida</taxon>
        <taxon>eudicotyledons</taxon>
        <taxon>Gunneridae</taxon>
        <taxon>Pentapetalae</taxon>
        <taxon>rosids</taxon>
        <taxon>fabids</taxon>
        <taxon>Fabales</taxon>
        <taxon>Fabaceae</taxon>
        <taxon>Cercidoideae</taxon>
        <taxon>Cercideae</taxon>
        <taxon>Bauhiniinae</taxon>
        <taxon>Bauhinia</taxon>
    </lineage>
</organism>
<dbReference type="Proteomes" id="UP000828941">
    <property type="component" value="Chromosome 2"/>
</dbReference>
<name>A0ACB9PYT1_BAUVA</name>
<gene>
    <name evidence="1" type="ORF">L6164_002575</name>
</gene>
<sequence>MIKFWLVVLMVLSNGFYSTGAVMNDSTVPDSVNIGILYAFNTSIGRILKIAMEAAVEDVNSDPSILGKTQLKVIMQEDSKYKGFLSIAETLQLMAKHTVAIIGPQSSITAHVISHVANELQVPLLSFSATDPTLSSLQFPFFIRTAQNDLFQMTAIAELVVFYGWREVIAIYIDDDQGRNGIAALGDKLAEKRCKISFKAPMSTEATKEEITDVLVQVALAESRIIVLQTNTIWGPKVFSVAQNLGMMRTGYVWIATYFLSTLLDTASPLPSDEMQDIQGVVTLRMYTPETELKRRFVSRWKNLTRGNTASGPRD</sequence>
<evidence type="ECO:0000313" key="2">
    <source>
        <dbReference type="Proteomes" id="UP000828941"/>
    </source>
</evidence>
<comment type="caution">
    <text evidence="1">The sequence shown here is derived from an EMBL/GenBank/DDBJ whole genome shotgun (WGS) entry which is preliminary data.</text>
</comment>
<dbReference type="EMBL" id="CM039427">
    <property type="protein sequence ID" value="KAI4353643.1"/>
    <property type="molecule type" value="Genomic_DNA"/>
</dbReference>